<organism evidence="1 2">
    <name type="scientific">Paraprevotella xylaniphila YIT 11841</name>
    <dbReference type="NCBI Taxonomy" id="762982"/>
    <lineage>
        <taxon>Bacteria</taxon>
        <taxon>Pseudomonadati</taxon>
        <taxon>Bacteroidota</taxon>
        <taxon>Bacteroidia</taxon>
        <taxon>Bacteroidales</taxon>
        <taxon>Prevotellaceae</taxon>
        <taxon>Paraprevotella</taxon>
    </lineage>
</organism>
<evidence type="ECO:0000313" key="2">
    <source>
        <dbReference type="Proteomes" id="UP000005546"/>
    </source>
</evidence>
<protein>
    <submittedName>
        <fullName evidence="1">Uncharacterized protein</fullName>
    </submittedName>
</protein>
<dbReference type="EMBL" id="AFBR01000035">
    <property type="protein sequence ID" value="EGG54849.1"/>
    <property type="molecule type" value="Genomic_DNA"/>
</dbReference>
<dbReference type="AlphaFoldDB" id="F3QT28"/>
<keyword evidence="2" id="KW-1185">Reference proteome</keyword>
<comment type="caution">
    <text evidence="1">The sequence shown here is derived from an EMBL/GenBank/DDBJ whole genome shotgun (WGS) entry which is preliminary data.</text>
</comment>
<accession>F3QT28</accession>
<proteinExistence type="predicted"/>
<sequence length="110" mass="12694">MRTPPLFASVLTNGHNKGCMNTYPNGHLSLLCHLTGIQVCETLKSQKNKASDKRLFLYVVPPLRFCLSDCFKVRMWQIYNLSLNKENGWVFFFKNMSGFLLFTNARPMRG</sequence>
<evidence type="ECO:0000313" key="1">
    <source>
        <dbReference type="EMBL" id="EGG54849.1"/>
    </source>
</evidence>
<name>F3QT28_9BACT</name>
<gene>
    <name evidence="1" type="ORF">HMPREF9442_01343</name>
</gene>
<dbReference type="Proteomes" id="UP000005546">
    <property type="component" value="Unassembled WGS sequence"/>
</dbReference>
<reference evidence="1 2" key="1">
    <citation type="submission" date="2011-02" db="EMBL/GenBank/DDBJ databases">
        <authorList>
            <person name="Weinstock G."/>
            <person name="Sodergren E."/>
            <person name="Clifton S."/>
            <person name="Fulton L."/>
            <person name="Fulton B."/>
            <person name="Courtney L."/>
            <person name="Fronick C."/>
            <person name="Harrison M."/>
            <person name="Strong C."/>
            <person name="Farmer C."/>
            <person name="Delahaunty K."/>
            <person name="Markovic C."/>
            <person name="Hall O."/>
            <person name="Minx P."/>
            <person name="Tomlinson C."/>
            <person name="Mitreva M."/>
            <person name="Hou S."/>
            <person name="Chen J."/>
            <person name="Wollam A."/>
            <person name="Pepin K.H."/>
            <person name="Johnson M."/>
            <person name="Bhonagiri V."/>
            <person name="Zhang X."/>
            <person name="Suruliraj S."/>
            <person name="Warren W."/>
            <person name="Chinwalla A."/>
            <person name="Mardis E.R."/>
            <person name="Wilson R.K."/>
        </authorList>
    </citation>
    <scope>NUCLEOTIDE SEQUENCE [LARGE SCALE GENOMIC DNA]</scope>
    <source>
        <strain evidence="1 2">YIT 11841</strain>
    </source>
</reference>
<dbReference type="HOGENOM" id="CLU_2168549_0_0_10"/>